<evidence type="ECO:0000313" key="2">
    <source>
        <dbReference type="Proteomes" id="UP001497680"/>
    </source>
</evidence>
<protein>
    <submittedName>
        <fullName evidence="1">Uncharacterized protein</fullName>
    </submittedName>
</protein>
<dbReference type="Proteomes" id="UP001497680">
    <property type="component" value="Unassembled WGS sequence"/>
</dbReference>
<gene>
    <name evidence="1" type="ORF">F4821DRAFT_251186</name>
</gene>
<name>A0ACC0CJH1_9PEZI</name>
<organism evidence="1 2">
    <name type="scientific">Hypoxylon rubiginosum</name>
    <dbReference type="NCBI Taxonomy" id="110542"/>
    <lineage>
        <taxon>Eukaryota</taxon>
        <taxon>Fungi</taxon>
        <taxon>Dikarya</taxon>
        <taxon>Ascomycota</taxon>
        <taxon>Pezizomycotina</taxon>
        <taxon>Sordariomycetes</taxon>
        <taxon>Xylariomycetidae</taxon>
        <taxon>Xylariales</taxon>
        <taxon>Hypoxylaceae</taxon>
        <taxon>Hypoxylon</taxon>
    </lineage>
</organism>
<comment type="caution">
    <text evidence="1">The sequence shown here is derived from an EMBL/GenBank/DDBJ whole genome shotgun (WGS) entry which is preliminary data.</text>
</comment>
<keyword evidence="2" id="KW-1185">Reference proteome</keyword>
<evidence type="ECO:0000313" key="1">
    <source>
        <dbReference type="EMBL" id="KAI6080597.1"/>
    </source>
</evidence>
<accession>A0ACC0CJH1</accession>
<dbReference type="EMBL" id="MU394433">
    <property type="protein sequence ID" value="KAI6080597.1"/>
    <property type="molecule type" value="Genomic_DNA"/>
</dbReference>
<reference evidence="1 2" key="1">
    <citation type="journal article" date="2022" name="New Phytol.">
        <title>Ecological generalism drives hyperdiversity of secondary metabolite gene clusters in xylarialean endophytes.</title>
        <authorList>
            <person name="Franco M.E.E."/>
            <person name="Wisecaver J.H."/>
            <person name="Arnold A.E."/>
            <person name="Ju Y.M."/>
            <person name="Slot J.C."/>
            <person name="Ahrendt S."/>
            <person name="Moore L.P."/>
            <person name="Eastman K.E."/>
            <person name="Scott K."/>
            <person name="Konkel Z."/>
            <person name="Mondo S.J."/>
            <person name="Kuo A."/>
            <person name="Hayes R.D."/>
            <person name="Haridas S."/>
            <person name="Andreopoulos B."/>
            <person name="Riley R."/>
            <person name="LaButti K."/>
            <person name="Pangilinan J."/>
            <person name="Lipzen A."/>
            <person name="Amirebrahimi M."/>
            <person name="Yan J."/>
            <person name="Adam C."/>
            <person name="Keymanesh K."/>
            <person name="Ng V."/>
            <person name="Louie K."/>
            <person name="Northen T."/>
            <person name="Drula E."/>
            <person name="Henrissat B."/>
            <person name="Hsieh H.M."/>
            <person name="Youens-Clark K."/>
            <person name="Lutzoni F."/>
            <person name="Miadlikowska J."/>
            <person name="Eastwood D.C."/>
            <person name="Hamelin R.C."/>
            <person name="Grigoriev I.V."/>
            <person name="U'Ren J.M."/>
        </authorList>
    </citation>
    <scope>NUCLEOTIDE SEQUENCE [LARGE SCALE GENOMIC DNA]</scope>
    <source>
        <strain evidence="1 2">ER1909</strain>
    </source>
</reference>
<sequence>MKHVTSFVPCCLQVMIQLVSCCRGCFMSSLKPLTPYVLLVLLDDLLGPNMNPAAIHARLLERADLVQQVPYISAVIKEALRLHPPSGTARKIPAGSGFTVCLPNGKQECLDGLHIYAC</sequence>
<proteinExistence type="predicted"/>